<sequence length="99" mass="11159">MSTSESEVSSPSVRVQLVSKWVSDQLLGKFSDVSEFSFDYQQSGLWSPPDTPSPEAQVLFQSVLVSREVNVCVAVVPKQLSRRRWFTVYLMLAVGQKYP</sequence>
<comment type="caution">
    <text evidence="1">The sequence shown here is derived from an EMBL/GenBank/DDBJ whole genome shotgun (WGS) entry which is preliminary data.</text>
</comment>
<protein>
    <submittedName>
        <fullName evidence="1">Uncharacterized protein</fullName>
    </submittedName>
</protein>
<dbReference type="PANTHER" id="PTHR34287">
    <property type="entry name" value="OS06G0551500 PROTEIN-RELATED"/>
    <property type="match status" value="1"/>
</dbReference>
<dbReference type="Proteomes" id="UP000607653">
    <property type="component" value="Unassembled WGS sequence"/>
</dbReference>
<organism evidence="1 2">
    <name type="scientific">Nelumbo nucifera</name>
    <name type="common">Sacred lotus</name>
    <dbReference type="NCBI Taxonomy" id="4432"/>
    <lineage>
        <taxon>Eukaryota</taxon>
        <taxon>Viridiplantae</taxon>
        <taxon>Streptophyta</taxon>
        <taxon>Embryophyta</taxon>
        <taxon>Tracheophyta</taxon>
        <taxon>Spermatophyta</taxon>
        <taxon>Magnoliopsida</taxon>
        <taxon>Proteales</taxon>
        <taxon>Nelumbonaceae</taxon>
        <taxon>Nelumbo</taxon>
    </lineage>
</organism>
<accession>A0A822ZUJ0</accession>
<evidence type="ECO:0000313" key="1">
    <source>
        <dbReference type="EMBL" id="DAD48210.1"/>
    </source>
</evidence>
<dbReference type="PANTHER" id="PTHR34287:SF2">
    <property type="match status" value="1"/>
</dbReference>
<reference evidence="1 2" key="1">
    <citation type="journal article" date="2020" name="Mol. Biol. Evol.">
        <title>Distinct Expression and Methylation Patterns for Genes with Different Fates following a Single Whole-Genome Duplication in Flowering Plants.</title>
        <authorList>
            <person name="Shi T."/>
            <person name="Rahmani R.S."/>
            <person name="Gugger P.F."/>
            <person name="Wang M."/>
            <person name="Li H."/>
            <person name="Zhang Y."/>
            <person name="Li Z."/>
            <person name="Wang Q."/>
            <person name="Van de Peer Y."/>
            <person name="Marchal K."/>
            <person name="Chen J."/>
        </authorList>
    </citation>
    <scope>NUCLEOTIDE SEQUENCE [LARGE SCALE GENOMIC DNA]</scope>
    <source>
        <tissue evidence="1">Leaf</tissue>
    </source>
</reference>
<keyword evidence="2" id="KW-1185">Reference proteome</keyword>
<name>A0A822ZUJ0_NELNU</name>
<proteinExistence type="predicted"/>
<dbReference type="EMBL" id="DUZY01000008">
    <property type="protein sequence ID" value="DAD48210.1"/>
    <property type="molecule type" value="Genomic_DNA"/>
</dbReference>
<dbReference type="AlphaFoldDB" id="A0A822ZUJ0"/>
<evidence type="ECO:0000313" key="2">
    <source>
        <dbReference type="Proteomes" id="UP000607653"/>
    </source>
</evidence>
<gene>
    <name evidence="1" type="ORF">HUJ06_018147</name>
</gene>